<evidence type="ECO:0000256" key="4">
    <source>
        <dbReference type="ARBA" id="ARBA00022989"/>
    </source>
</evidence>
<proteinExistence type="inferred from homology"/>
<sequence length="149" mass="16246">MAVAESTAEPDAKKLGIVEQLIRFGLIGAVCALLDYGSYMTLLALDMPNWAARTLAFVLGTSASYVANRRLTFAGANTGNTKAKAGAFVLVYVVTFFVNISTNQLLFLLLPEFGFHYGAQLKWTVCWLAGQGLGTGINFVLLRWVVFRE</sequence>
<reference evidence="9" key="1">
    <citation type="submission" date="2016-10" db="EMBL/GenBank/DDBJ databases">
        <authorList>
            <person name="Varghese N."/>
            <person name="Submissions S."/>
        </authorList>
    </citation>
    <scope>NUCLEOTIDE SEQUENCE [LARGE SCALE GENOMIC DNA]</scope>
    <source>
        <strain evidence="9">DSM 45460</strain>
    </source>
</reference>
<name>A0A1G9AS17_ACTMZ</name>
<keyword evidence="4 6" id="KW-1133">Transmembrane helix</keyword>
<evidence type="ECO:0000256" key="3">
    <source>
        <dbReference type="ARBA" id="ARBA00022692"/>
    </source>
</evidence>
<keyword evidence="5 6" id="KW-0472">Membrane</keyword>
<comment type="subcellular location">
    <subcellularLocation>
        <location evidence="1">Membrane</location>
        <topology evidence="1">Multi-pass membrane protein</topology>
    </subcellularLocation>
</comment>
<feature type="transmembrane region" description="Helical" evidence="6">
    <location>
        <begin position="121"/>
        <end position="146"/>
    </location>
</feature>
<dbReference type="EMBL" id="FNFM01000006">
    <property type="protein sequence ID" value="SDK29365.1"/>
    <property type="molecule type" value="Genomic_DNA"/>
</dbReference>
<evidence type="ECO:0000256" key="1">
    <source>
        <dbReference type="ARBA" id="ARBA00004141"/>
    </source>
</evidence>
<feature type="transmembrane region" description="Helical" evidence="6">
    <location>
        <begin position="87"/>
        <end position="109"/>
    </location>
</feature>
<accession>A0A1G9AS17</accession>
<evidence type="ECO:0000313" key="9">
    <source>
        <dbReference type="Proteomes" id="UP000199213"/>
    </source>
</evidence>
<comment type="similarity">
    <text evidence="2">Belongs to the GtrA family.</text>
</comment>
<feature type="transmembrane region" description="Helical" evidence="6">
    <location>
        <begin position="50"/>
        <end position="67"/>
    </location>
</feature>
<dbReference type="GO" id="GO:0000271">
    <property type="term" value="P:polysaccharide biosynthetic process"/>
    <property type="evidence" value="ECO:0007669"/>
    <property type="project" value="InterPro"/>
</dbReference>
<evidence type="ECO:0000313" key="8">
    <source>
        <dbReference type="EMBL" id="SDK29365.1"/>
    </source>
</evidence>
<protein>
    <submittedName>
        <fullName evidence="8">Putative flippase GtrA (Transmembrane translocase of bactoprenol-linked glucose)</fullName>
    </submittedName>
</protein>
<feature type="transmembrane region" description="Helical" evidence="6">
    <location>
        <begin position="21"/>
        <end position="44"/>
    </location>
</feature>
<evidence type="ECO:0000259" key="7">
    <source>
        <dbReference type="Pfam" id="PF04138"/>
    </source>
</evidence>
<feature type="domain" description="GtrA/DPMS transmembrane" evidence="7">
    <location>
        <begin position="23"/>
        <end position="147"/>
    </location>
</feature>
<evidence type="ECO:0000256" key="6">
    <source>
        <dbReference type="SAM" id="Phobius"/>
    </source>
</evidence>
<gene>
    <name evidence="8" type="ORF">SAMN04487820_106181</name>
</gene>
<keyword evidence="3 6" id="KW-0812">Transmembrane</keyword>
<organism evidence="8 9">
    <name type="scientific">Actinopolyspora mzabensis</name>
    <dbReference type="NCBI Taxonomy" id="995066"/>
    <lineage>
        <taxon>Bacteria</taxon>
        <taxon>Bacillati</taxon>
        <taxon>Actinomycetota</taxon>
        <taxon>Actinomycetes</taxon>
        <taxon>Actinopolysporales</taxon>
        <taxon>Actinopolysporaceae</taxon>
        <taxon>Actinopolyspora</taxon>
    </lineage>
</organism>
<dbReference type="InterPro" id="IPR051401">
    <property type="entry name" value="GtrA_CellWall_Glycosyl"/>
</dbReference>
<evidence type="ECO:0000256" key="5">
    <source>
        <dbReference type="ARBA" id="ARBA00023136"/>
    </source>
</evidence>
<keyword evidence="9" id="KW-1185">Reference proteome</keyword>
<dbReference type="OrthoDB" id="3828151at2"/>
<dbReference type="InterPro" id="IPR007267">
    <property type="entry name" value="GtrA_DPMS_TM"/>
</dbReference>
<dbReference type="Pfam" id="PF04138">
    <property type="entry name" value="GtrA_DPMS_TM"/>
    <property type="match status" value="1"/>
</dbReference>
<dbReference type="PANTHER" id="PTHR38459:SF1">
    <property type="entry name" value="PROPHAGE BACTOPRENOL-LINKED GLUCOSE TRANSLOCASE HOMOLOG"/>
    <property type="match status" value="1"/>
</dbReference>
<evidence type="ECO:0000256" key="2">
    <source>
        <dbReference type="ARBA" id="ARBA00009399"/>
    </source>
</evidence>
<dbReference type="PANTHER" id="PTHR38459">
    <property type="entry name" value="PROPHAGE BACTOPRENOL-LINKED GLUCOSE TRANSLOCASE HOMOLOG"/>
    <property type="match status" value="1"/>
</dbReference>
<dbReference type="Proteomes" id="UP000199213">
    <property type="component" value="Unassembled WGS sequence"/>
</dbReference>
<dbReference type="GO" id="GO:0005886">
    <property type="term" value="C:plasma membrane"/>
    <property type="evidence" value="ECO:0007669"/>
    <property type="project" value="TreeGrafter"/>
</dbReference>
<dbReference type="AlphaFoldDB" id="A0A1G9AS17"/>